<proteinExistence type="inferred from homology"/>
<dbReference type="GO" id="GO:0006511">
    <property type="term" value="P:ubiquitin-dependent protein catabolic process"/>
    <property type="evidence" value="ECO:0007669"/>
    <property type="project" value="TreeGrafter"/>
</dbReference>
<organism evidence="5 7">
    <name type="scientific">Rotaria sordida</name>
    <dbReference type="NCBI Taxonomy" id="392033"/>
    <lineage>
        <taxon>Eukaryota</taxon>
        <taxon>Metazoa</taxon>
        <taxon>Spiralia</taxon>
        <taxon>Gnathifera</taxon>
        <taxon>Rotifera</taxon>
        <taxon>Eurotatoria</taxon>
        <taxon>Bdelloidea</taxon>
        <taxon>Philodinida</taxon>
        <taxon>Philodinidae</taxon>
        <taxon>Rotaria</taxon>
    </lineage>
</organism>
<dbReference type="Pfam" id="PF10585">
    <property type="entry name" value="UBA_E1_SCCH"/>
    <property type="match status" value="1"/>
</dbReference>
<dbReference type="Proteomes" id="UP000663854">
    <property type="component" value="Unassembled WGS sequence"/>
</dbReference>
<dbReference type="GO" id="GO:0005737">
    <property type="term" value="C:cytoplasm"/>
    <property type="evidence" value="ECO:0007669"/>
    <property type="project" value="TreeGrafter"/>
</dbReference>
<comment type="similarity">
    <text evidence="2">Belongs to the ubiquitin-activating E1 family.</text>
</comment>
<protein>
    <recommendedName>
        <fullName evidence="4">Ubiquitin-activating enzyme E1 C-terminal domain-containing protein</fullName>
    </recommendedName>
</protein>
<dbReference type="PANTHER" id="PTHR10953">
    <property type="entry name" value="UBIQUITIN-ACTIVATING ENZYME E1"/>
    <property type="match status" value="1"/>
</dbReference>
<dbReference type="Pfam" id="PF16190">
    <property type="entry name" value="E1_FCCH"/>
    <property type="match status" value="1"/>
</dbReference>
<dbReference type="InterPro" id="IPR019572">
    <property type="entry name" value="UBA_E1_SCCH"/>
</dbReference>
<keyword evidence="3" id="KW-0436">Ligase</keyword>
<dbReference type="SMART" id="SM00985">
    <property type="entry name" value="UBA_e1_C"/>
    <property type="match status" value="1"/>
</dbReference>
<gene>
    <name evidence="6" type="ORF">JXQ802_LOCUS43573</name>
    <name evidence="5" type="ORF">PYM288_LOCUS28377</name>
</gene>
<dbReference type="GO" id="GO:0004839">
    <property type="term" value="F:ubiquitin activating enzyme activity"/>
    <property type="evidence" value="ECO:0007669"/>
    <property type="project" value="TreeGrafter"/>
</dbReference>
<evidence type="ECO:0000313" key="7">
    <source>
        <dbReference type="Proteomes" id="UP000663854"/>
    </source>
</evidence>
<evidence type="ECO:0000259" key="4">
    <source>
        <dbReference type="SMART" id="SM00985"/>
    </source>
</evidence>
<evidence type="ECO:0000313" key="8">
    <source>
        <dbReference type="Proteomes" id="UP000663870"/>
    </source>
</evidence>
<dbReference type="Gene3D" id="1.10.10.2660">
    <property type="entry name" value="Ubiquitin-activating enzyme E1, SCCH domain"/>
    <property type="match status" value="1"/>
</dbReference>
<feature type="domain" description="Ubiquitin-activating enzyme E1 C-terminal" evidence="4">
    <location>
        <begin position="477"/>
        <end position="604"/>
    </location>
</feature>
<dbReference type="EMBL" id="CAJNOH010002079">
    <property type="protein sequence ID" value="CAF1270951.1"/>
    <property type="molecule type" value="Genomic_DNA"/>
</dbReference>
<dbReference type="AlphaFoldDB" id="A0A815BJD3"/>
<comment type="pathway">
    <text evidence="1">Protein modification; protein ubiquitination.</text>
</comment>
<sequence length="609" mass="69961">MATDLECQTSTTTPEIDERLYSRQLQIFCDFGQNFKVLDTNGEDSITEEIVNSISHDEIGVVSIATYTKHGFEDGSYVTVHDVKGITEINDREFKITVLDPYTFTIGDIRNFGVYKGSGTVTEVEKAETVHFMSMSANLHLSFQGLSLFQNQYNALPQPWNDDDADKFYEIVEKLNRENGEQVLTDQLNKHWIRLFAKTCTGDLCPIQSIIGGIAAQEAIKVGSGAIGCEILINFAIMGIGCGRDGTVFVSDMDSIKISGLHRQFLFCSRNTGLLHNFPRDHVVDKGKLFWSGNRRCPHLLKFDVNNKLHLDFIIAASTLFAHMYNIPQICDRQFIAQEVTKVQVPEFKPKDIFTADNDSNQCRVDDQQRMNVQEKNNSSIEQLLNRLPKLDEIVDIKIQPHELKTDDDTNFHMDYIVATTLLRTENYEIQITDRSQIKRIAENIIPAIVTTTAMVTSLVCLEVYKLIQGHKKIESYRNVCLNLTLPFFAFFESVPPKCQKYLDKKFTLWDRFEVKGDMTLEEFIEYFKCEHKLVPNIISEGSFMIYCAHFIHQTSKIQNMKRKISHIYETVSKRRIPPHVRYLILNMFCDDLEENEVQGVPYVKYTFA</sequence>
<comment type="caution">
    <text evidence="5">The sequence shown here is derived from an EMBL/GenBank/DDBJ whole genome shotgun (WGS) entry which is preliminary data.</text>
</comment>
<name>A0A815BJD3_9BILA</name>
<dbReference type="InterPro" id="IPR018965">
    <property type="entry name" value="Ub-activating_enz_E1_C"/>
</dbReference>
<dbReference type="InterPro" id="IPR032418">
    <property type="entry name" value="E1_FCCH"/>
</dbReference>
<dbReference type="UniPathway" id="UPA00143"/>
<dbReference type="InterPro" id="IPR038252">
    <property type="entry name" value="UBA_E1_C_sf"/>
</dbReference>
<dbReference type="InterPro" id="IPR035985">
    <property type="entry name" value="Ubiquitin-activating_enz"/>
</dbReference>
<dbReference type="GO" id="GO:0005634">
    <property type="term" value="C:nucleus"/>
    <property type="evidence" value="ECO:0007669"/>
    <property type="project" value="TreeGrafter"/>
</dbReference>
<accession>A0A815BJD3</accession>
<dbReference type="FunFam" id="3.10.290.60:FF:000001">
    <property type="entry name" value="Ubiquitin-activating enzyme E1 2"/>
    <property type="match status" value="1"/>
</dbReference>
<dbReference type="Gene3D" id="3.10.290.60">
    <property type="entry name" value="Ubiquitin-activating enzyme E1, UFD domain"/>
    <property type="match status" value="1"/>
</dbReference>
<dbReference type="EMBL" id="CAJNOL010003176">
    <property type="protein sequence ID" value="CAF1550062.1"/>
    <property type="molecule type" value="Genomic_DNA"/>
</dbReference>
<dbReference type="PANTHER" id="PTHR10953:SF4">
    <property type="entry name" value="UBIQUITIN-ACTIVATING ENZYME E1 C-TERMINAL DOMAIN-CONTAINING PROTEIN"/>
    <property type="match status" value="1"/>
</dbReference>
<evidence type="ECO:0000256" key="3">
    <source>
        <dbReference type="ARBA" id="ARBA00022598"/>
    </source>
</evidence>
<evidence type="ECO:0000313" key="6">
    <source>
        <dbReference type="EMBL" id="CAF1550062.1"/>
    </source>
</evidence>
<dbReference type="SUPFAM" id="SSF69572">
    <property type="entry name" value="Activating enzymes of the ubiquitin-like proteins"/>
    <property type="match status" value="2"/>
</dbReference>
<dbReference type="InterPro" id="IPR032420">
    <property type="entry name" value="E1_4HB"/>
</dbReference>
<reference evidence="5" key="1">
    <citation type="submission" date="2021-02" db="EMBL/GenBank/DDBJ databases">
        <authorList>
            <person name="Nowell W R."/>
        </authorList>
    </citation>
    <scope>NUCLEOTIDE SEQUENCE</scope>
</reference>
<dbReference type="Proteomes" id="UP000663870">
    <property type="component" value="Unassembled WGS sequence"/>
</dbReference>
<dbReference type="Gene3D" id="3.40.50.12550">
    <property type="entry name" value="Ubiquitin-activating enzyme E1, inactive adenylation domain, subdomain 2"/>
    <property type="match status" value="1"/>
</dbReference>
<dbReference type="Pfam" id="PF16191">
    <property type="entry name" value="E1_4HB"/>
    <property type="match status" value="1"/>
</dbReference>
<dbReference type="Pfam" id="PF09358">
    <property type="entry name" value="E1_UFD"/>
    <property type="match status" value="1"/>
</dbReference>
<keyword evidence="8" id="KW-1185">Reference proteome</keyword>
<dbReference type="InterPro" id="IPR042063">
    <property type="entry name" value="Ubi_acti_E1_SCCH"/>
</dbReference>
<evidence type="ECO:0000313" key="5">
    <source>
        <dbReference type="EMBL" id="CAF1270951.1"/>
    </source>
</evidence>
<dbReference type="InterPro" id="IPR045886">
    <property type="entry name" value="ThiF/MoeB/HesA"/>
</dbReference>
<evidence type="ECO:0000256" key="1">
    <source>
        <dbReference type="ARBA" id="ARBA00004906"/>
    </source>
</evidence>
<dbReference type="GO" id="GO:0006974">
    <property type="term" value="P:DNA damage response"/>
    <property type="evidence" value="ECO:0007669"/>
    <property type="project" value="TreeGrafter"/>
</dbReference>
<evidence type="ECO:0000256" key="2">
    <source>
        <dbReference type="ARBA" id="ARBA00005673"/>
    </source>
</evidence>